<dbReference type="GO" id="GO:0009062">
    <property type="term" value="P:fatty acid catabolic process"/>
    <property type="evidence" value="ECO:0007669"/>
    <property type="project" value="InterPro"/>
</dbReference>
<dbReference type="InterPro" id="IPR045017">
    <property type="entry name" value="DECR2-like"/>
</dbReference>
<evidence type="ECO:0000256" key="1">
    <source>
        <dbReference type="ARBA" id="ARBA00022857"/>
    </source>
</evidence>
<dbReference type="EMBL" id="JMSN01000022">
    <property type="protein sequence ID" value="KDN49207.1"/>
    <property type="molecule type" value="Genomic_DNA"/>
</dbReference>
<comment type="catalytic activity">
    <reaction evidence="4">
        <text>a (2E,4E)-dienoyl-CoA + NADPH + H(+) = a 4,5-saturated-(3E)-enoyl-CoA + NADP(+)</text>
        <dbReference type="Rhea" id="RHEA:45912"/>
        <dbReference type="ChEBI" id="CHEBI:15378"/>
        <dbReference type="ChEBI" id="CHEBI:57783"/>
        <dbReference type="ChEBI" id="CHEBI:58349"/>
        <dbReference type="ChEBI" id="CHEBI:85101"/>
        <dbReference type="ChEBI" id="CHEBI:85493"/>
        <dbReference type="EC" id="1.3.1.124"/>
    </reaction>
</comment>
<dbReference type="InParanoid" id="A0A066W5F9"/>
<dbReference type="PANTHER" id="PTHR43296">
    <property type="entry name" value="PEROXISOMAL 2,4-DIENOYL-COA REDUCTASE"/>
    <property type="match status" value="1"/>
</dbReference>
<dbReference type="EC" id="1.3.1.124" evidence="3"/>
<sequence length="295" mass="31435">MADPVVLPYVPSTSIFKNDIFKGKVAFVTGGGSGICQTMTLNLMQHGCSAAIVGRKADRLQASADWLQKQAGNGTKCIATPADVRTPTDLNEAVRKTVEAFGRIDFVICGAAGNFLAPMDGLSENAFRTVIEIDLLGTYNTFKATIDELKKSHGAYIHISATLHYNGLPWQAAASAAKAGIDALNQSIAVEYGPFGVRSNVIAPGLIADTEGADRLTPKGAEDFMSMRIPLQRSGQKGDIGNMAIFLFSDAASYISGSRFIVDGANWHNGGFWLPYPDSQLDPKSIKDLISGSKL</sequence>
<dbReference type="HOGENOM" id="CLU_010194_1_2_1"/>
<dbReference type="STRING" id="1037660.A0A066W5F9"/>
<keyword evidence="7" id="KW-1185">Reference proteome</keyword>
<dbReference type="InterPro" id="IPR036291">
    <property type="entry name" value="NAD(P)-bd_dom_sf"/>
</dbReference>
<evidence type="ECO:0000256" key="5">
    <source>
        <dbReference type="ARBA" id="ARBA00048340"/>
    </source>
</evidence>
<dbReference type="GeneID" id="25264125"/>
<dbReference type="PANTHER" id="PTHR43296:SF2">
    <property type="entry name" value="PEROXISOMAL 2,4-DIENOYL-COA REDUCTASE [(3E)-ENOYL-COA-PRODUCING]"/>
    <property type="match status" value="1"/>
</dbReference>
<accession>A0A066W5F9</accession>
<dbReference type="OrthoDB" id="2136131at2759"/>
<dbReference type="SUPFAM" id="SSF51735">
    <property type="entry name" value="NAD(P)-binding Rossmann-fold domains"/>
    <property type="match status" value="1"/>
</dbReference>
<comment type="caution">
    <text evidence="6">The sequence shown here is derived from an EMBL/GenBank/DDBJ whole genome shotgun (WGS) entry which is preliminary data.</text>
</comment>
<evidence type="ECO:0000256" key="4">
    <source>
        <dbReference type="ARBA" id="ARBA00048009"/>
    </source>
</evidence>
<dbReference type="OMA" id="MQAHVCA"/>
<dbReference type="GO" id="GO:0005777">
    <property type="term" value="C:peroxisome"/>
    <property type="evidence" value="ECO:0007669"/>
    <property type="project" value="TreeGrafter"/>
</dbReference>
<gene>
    <name evidence="6" type="ORF">K437DRAFT_255334</name>
</gene>
<keyword evidence="1" id="KW-0521">NADP</keyword>
<dbReference type="Pfam" id="PF13561">
    <property type="entry name" value="adh_short_C2"/>
    <property type="match status" value="1"/>
</dbReference>
<evidence type="ECO:0000313" key="6">
    <source>
        <dbReference type="EMBL" id="KDN49207.1"/>
    </source>
</evidence>
<dbReference type="RefSeq" id="XP_013244290.1">
    <property type="nucleotide sequence ID" value="XM_013388836.1"/>
</dbReference>
<proteinExistence type="predicted"/>
<name>A0A066W5F9_TILAU</name>
<dbReference type="PRINTS" id="PR00081">
    <property type="entry name" value="GDHRDH"/>
</dbReference>
<dbReference type="Gene3D" id="3.40.50.720">
    <property type="entry name" value="NAD(P)-binding Rossmann-like Domain"/>
    <property type="match status" value="1"/>
</dbReference>
<dbReference type="Proteomes" id="UP000027361">
    <property type="component" value="Unassembled WGS sequence"/>
</dbReference>
<keyword evidence="2" id="KW-0560">Oxidoreductase</keyword>
<dbReference type="CDD" id="cd05369">
    <property type="entry name" value="TER_DECR_SDR_a"/>
    <property type="match status" value="1"/>
</dbReference>
<dbReference type="AlphaFoldDB" id="A0A066W5F9"/>
<dbReference type="InterPro" id="IPR002347">
    <property type="entry name" value="SDR_fam"/>
</dbReference>
<evidence type="ECO:0000313" key="7">
    <source>
        <dbReference type="Proteomes" id="UP000027361"/>
    </source>
</evidence>
<protein>
    <recommendedName>
        <fullName evidence="3">2,4-dienoyl-CoA reductase [(3E)-enoyl-CoA-producing]</fullName>
        <ecNumber evidence="3">1.3.1.124</ecNumber>
    </recommendedName>
</protein>
<evidence type="ECO:0000256" key="2">
    <source>
        <dbReference type="ARBA" id="ARBA00023002"/>
    </source>
</evidence>
<dbReference type="GO" id="GO:0008670">
    <property type="term" value="F:2,4-dienoyl-CoA reductase (NADPH) activity"/>
    <property type="evidence" value="ECO:0007669"/>
    <property type="project" value="InterPro"/>
</dbReference>
<reference evidence="6 7" key="1">
    <citation type="submission" date="2014-05" db="EMBL/GenBank/DDBJ databases">
        <title>Draft genome sequence of a rare smut relative, Tilletiaria anomala UBC 951.</title>
        <authorList>
            <consortium name="DOE Joint Genome Institute"/>
            <person name="Toome M."/>
            <person name="Kuo A."/>
            <person name="Henrissat B."/>
            <person name="Lipzen A."/>
            <person name="Tritt A."/>
            <person name="Yoshinaga Y."/>
            <person name="Zane M."/>
            <person name="Barry K."/>
            <person name="Grigoriev I.V."/>
            <person name="Spatafora J.W."/>
            <person name="Aimea M.C."/>
        </authorList>
    </citation>
    <scope>NUCLEOTIDE SEQUENCE [LARGE SCALE GENOMIC DNA]</scope>
    <source>
        <strain evidence="6 7">UBC 951</strain>
    </source>
</reference>
<comment type="catalytic activity">
    <reaction evidence="5">
        <text>a (2E,4Z)-dienoyl-CoA + NADPH + H(+) = a 4,5-saturated-(3E)-enoyl-CoA + NADP(+)</text>
        <dbReference type="Rhea" id="RHEA:61892"/>
        <dbReference type="ChEBI" id="CHEBI:15378"/>
        <dbReference type="ChEBI" id="CHEBI:57783"/>
        <dbReference type="ChEBI" id="CHEBI:58349"/>
        <dbReference type="ChEBI" id="CHEBI:85099"/>
        <dbReference type="ChEBI" id="CHEBI:85493"/>
        <dbReference type="EC" id="1.3.1.124"/>
    </reaction>
</comment>
<evidence type="ECO:0000256" key="3">
    <source>
        <dbReference type="ARBA" id="ARBA00026117"/>
    </source>
</evidence>
<organism evidence="6 7">
    <name type="scientific">Tilletiaria anomala (strain ATCC 24038 / CBS 436.72 / UBC 951)</name>
    <dbReference type="NCBI Taxonomy" id="1037660"/>
    <lineage>
        <taxon>Eukaryota</taxon>
        <taxon>Fungi</taxon>
        <taxon>Dikarya</taxon>
        <taxon>Basidiomycota</taxon>
        <taxon>Ustilaginomycotina</taxon>
        <taxon>Exobasidiomycetes</taxon>
        <taxon>Georgefischeriales</taxon>
        <taxon>Tilletiariaceae</taxon>
        <taxon>Tilletiaria</taxon>
    </lineage>
</organism>